<reference evidence="7 8" key="1">
    <citation type="submission" date="2018-05" db="EMBL/GenBank/DDBJ databases">
        <title>Genomic Encyclopedia of Type Strains, Phase IV (KMG-IV): sequencing the most valuable type-strain genomes for metagenomic binning, comparative biology and taxonomic classification.</title>
        <authorList>
            <person name="Goeker M."/>
        </authorList>
    </citation>
    <scope>NUCLEOTIDE SEQUENCE [LARGE SCALE GENOMIC DNA]</scope>
    <source>
        <strain evidence="7 8">DSM 28579</strain>
    </source>
</reference>
<dbReference type="PANTHER" id="PTHR42711">
    <property type="entry name" value="ABC TRANSPORTER ATP-BINDING PROTEIN"/>
    <property type="match status" value="1"/>
</dbReference>
<evidence type="ECO:0000259" key="6">
    <source>
        <dbReference type="PROSITE" id="PS50893"/>
    </source>
</evidence>
<dbReference type="InterPro" id="IPR027417">
    <property type="entry name" value="P-loop_NTPase"/>
</dbReference>
<evidence type="ECO:0000256" key="2">
    <source>
        <dbReference type="ARBA" id="ARBA00022448"/>
    </source>
</evidence>
<comment type="similarity">
    <text evidence="1">Belongs to the ABC transporter superfamily.</text>
</comment>
<dbReference type="Pfam" id="PF00005">
    <property type="entry name" value="ABC_tran"/>
    <property type="match status" value="1"/>
</dbReference>
<dbReference type="GO" id="GO:0005524">
    <property type="term" value="F:ATP binding"/>
    <property type="evidence" value="ECO:0007669"/>
    <property type="project" value="UniProtKB-KW"/>
</dbReference>
<dbReference type="RefSeq" id="WP_116495808.1">
    <property type="nucleotide sequence ID" value="NZ_QENZ01000003.1"/>
</dbReference>
<dbReference type="SUPFAM" id="SSF52540">
    <property type="entry name" value="P-loop containing nucleoside triphosphate hydrolases"/>
    <property type="match status" value="1"/>
</dbReference>
<dbReference type="OrthoDB" id="9801987at2"/>
<sequence>MSLKAENITKYYGTQCVLDKVSFILKEGEITGFLGPNGAGKTTTMNIITGYLQEWSGNVSILGKDLRANSFHLRKSIGYLPEHNPINEQLYVKEYLDYVAKIYLPKNKVHKAVKEVIEKVDLGKEQHKKIGQLSKGYKQRVGLAQALIHEPKVLILDEPTTGLDPNQLELIRQLIRTEGKNKTVLLSTHIMQEVEALCDRTLIINKGKIVSDSQTQISSQVVKIAFAETITDLQLPFKCKTQRLTPSEFLVYSEIKEDIRKLLFAYAKEQNLTLVHLSKEKQEPTLIFKESTK</sequence>
<dbReference type="InterPro" id="IPR003439">
    <property type="entry name" value="ABC_transporter-like_ATP-bd"/>
</dbReference>
<organism evidence="7 8">
    <name type="scientific">Balneicella halophila</name>
    <dbReference type="NCBI Taxonomy" id="1537566"/>
    <lineage>
        <taxon>Bacteria</taxon>
        <taxon>Pseudomonadati</taxon>
        <taxon>Bacteroidota</taxon>
        <taxon>Bacteroidia</taxon>
        <taxon>Bacteroidales</taxon>
        <taxon>Balneicellaceae</taxon>
        <taxon>Balneicella</taxon>
    </lineage>
</organism>
<protein>
    <submittedName>
        <fullName evidence="7">Protein involved in gliding motility GldA</fullName>
    </submittedName>
</protein>
<keyword evidence="8" id="KW-1185">Reference proteome</keyword>
<dbReference type="EMBL" id="QENZ01000003">
    <property type="protein sequence ID" value="PVX52264.1"/>
    <property type="molecule type" value="Genomic_DNA"/>
</dbReference>
<dbReference type="SMART" id="SM00382">
    <property type="entry name" value="AAA"/>
    <property type="match status" value="1"/>
</dbReference>
<dbReference type="Proteomes" id="UP000251835">
    <property type="component" value="Unassembled WGS sequence"/>
</dbReference>
<evidence type="ECO:0000256" key="5">
    <source>
        <dbReference type="ARBA" id="ARBA00022840"/>
    </source>
</evidence>
<evidence type="ECO:0000256" key="1">
    <source>
        <dbReference type="ARBA" id="ARBA00005417"/>
    </source>
</evidence>
<comment type="caution">
    <text evidence="7">The sequence shown here is derived from an EMBL/GenBank/DDBJ whole genome shotgun (WGS) entry which is preliminary data.</text>
</comment>
<dbReference type="Gene3D" id="3.40.50.300">
    <property type="entry name" value="P-loop containing nucleotide triphosphate hydrolases"/>
    <property type="match status" value="1"/>
</dbReference>
<dbReference type="InterPro" id="IPR003593">
    <property type="entry name" value="AAA+_ATPase"/>
</dbReference>
<evidence type="ECO:0000313" key="8">
    <source>
        <dbReference type="Proteomes" id="UP000251835"/>
    </source>
</evidence>
<gene>
    <name evidence="7" type="ORF">C7377_0573</name>
</gene>
<dbReference type="AlphaFoldDB" id="A0A7L4UT69"/>
<evidence type="ECO:0000256" key="4">
    <source>
        <dbReference type="ARBA" id="ARBA00022741"/>
    </source>
</evidence>
<keyword evidence="5" id="KW-0067">ATP-binding</keyword>
<dbReference type="PROSITE" id="PS50893">
    <property type="entry name" value="ABC_TRANSPORTER_2"/>
    <property type="match status" value="1"/>
</dbReference>
<keyword evidence="2" id="KW-0813">Transport</keyword>
<keyword evidence="3" id="KW-0536">Nodulation</keyword>
<keyword evidence="4" id="KW-0547">Nucleotide-binding</keyword>
<proteinExistence type="inferred from homology"/>
<evidence type="ECO:0000313" key="7">
    <source>
        <dbReference type="EMBL" id="PVX52264.1"/>
    </source>
</evidence>
<feature type="domain" description="ABC transporter" evidence="6">
    <location>
        <begin position="3"/>
        <end position="231"/>
    </location>
</feature>
<dbReference type="PANTHER" id="PTHR42711:SF5">
    <property type="entry name" value="ABC TRANSPORTER ATP-BINDING PROTEIN NATA"/>
    <property type="match status" value="1"/>
</dbReference>
<name>A0A7L4UT69_BALHA</name>
<dbReference type="GO" id="GO:0016887">
    <property type="term" value="F:ATP hydrolysis activity"/>
    <property type="evidence" value="ECO:0007669"/>
    <property type="project" value="InterPro"/>
</dbReference>
<dbReference type="InterPro" id="IPR050763">
    <property type="entry name" value="ABC_transporter_ATP-binding"/>
</dbReference>
<evidence type="ECO:0000256" key="3">
    <source>
        <dbReference type="ARBA" id="ARBA00022458"/>
    </source>
</evidence>
<accession>A0A7L4UT69</accession>